<dbReference type="Proteomes" id="UP000562415">
    <property type="component" value="Unassembled WGS sequence"/>
</dbReference>
<reference evidence="4 5" key="1">
    <citation type="submission" date="2019-09" db="EMBL/GenBank/DDBJ databases">
        <title>Bird 10,000 Genomes (B10K) Project - Family phase.</title>
        <authorList>
            <person name="Zhang G."/>
        </authorList>
    </citation>
    <scope>NUCLEOTIDE SEQUENCE [LARGE SCALE GENOMIC DNA]</scope>
    <source>
        <strain evidence="4">B10K-DU-017-47</strain>
    </source>
</reference>
<keyword evidence="2" id="KW-0812">Transmembrane</keyword>
<dbReference type="PANTHER" id="PTHR23042">
    <property type="entry name" value="CIRCADIAN PROTEIN CLOCK/ARNT/BMAL/PAS"/>
    <property type="match status" value="1"/>
</dbReference>
<sequence>VCQPTEFISRHNTEGIFTFIDHRCVATVGYQPQELLGKDIVDFCHPEDQQLLRDSFQQVQLFSYPFACTAKRLLSFGAFYNLFCSFVFLALLRRNSSQESRPALSNSLQRPQLGQGVSLPLEMGTAQLPARQQQPPQQPELEVVPGRESLAGYDHSQVPVQPVTAAGPEHSKPLEKAESLFNQERDPRFSEIYSSISTDQSKAVPASTVPANQPLFTQGNTFTPSRPAESFRSSSMGPPVNIIQQQPSSAGRILAQISRHSNPAQVSGTNWAPGTRPVFTPQQVASQTVKTRPPSFSMGTFQGTPSSFSPMAAPGSTASPTGAAYPNLASRGAGFTPEAAQPPAPFPARAAEGVGMWPQWQGQHHGAAPGEQHVQQPQPSQPEVFPDMLTMLGEQGPNYNNEEFPELNIFPSFSE</sequence>
<evidence type="ECO:0000256" key="1">
    <source>
        <dbReference type="SAM" id="MobiDB-lite"/>
    </source>
</evidence>
<evidence type="ECO:0000313" key="5">
    <source>
        <dbReference type="Proteomes" id="UP000562415"/>
    </source>
</evidence>
<evidence type="ECO:0000259" key="3">
    <source>
        <dbReference type="PROSITE" id="PS50112"/>
    </source>
</evidence>
<gene>
    <name evidence="4" type="primary">Arnt</name>
    <name evidence="4" type="ORF">PROATE_R10665</name>
</gene>
<name>A0A7K5FZ83_PROAR</name>
<dbReference type="InterPro" id="IPR050933">
    <property type="entry name" value="Circadian_TF"/>
</dbReference>
<dbReference type="SUPFAM" id="SSF55785">
    <property type="entry name" value="PYP-like sensor domain (PAS domain)"/>
    <property type="match status" value="1"/>
</dbReference>
<comment type="caution">
    <text evidence="4">The sequence shown here is derived from an EMBL/GenBank/DDBJ whole genome shotgun (WGS) entry which is preliminary data.</text>
</comment>
<feature type="non-terminal residue" evidence="4">
    <location>
        <position position="415"/>
    </location>
</feature>
<dbReference type="Pfam" id="PF08447">
    <property type="entry name" value="PAS_3"/>
    <property type="match status" value="1"/>
</dbReference>
<dbReference type="EMBL" id="VYZH01008150">
    <property type="protein sequence ID" value="NWS50208.1"/>
    <property type="molecule type" value="Genomic_DNA"/>
</dbReference>
<dbReference type="InterPro" id="IPR035965">
    <property type="entry name" value="PAS-like_dom_sf"/>
</dbReference>
<dbReference type="SMART" id="SM00091">
    <property type="entry name" value="PAS"/>
    <property type="match status" value="1"/>
</dbReference>
<dbReference type="InterPro" id="IPR013655">
    <property type="entry name" value="PAS_fold_3"/>
</dbReference>
<keyword evidence="2" id="KW-0472">Membrane</keyword>
<keyword evidence="2" id="KW-1133">Transmembrane helix</keyword>
<keyword evidence="5" id="KW-1185">Reference proteome</keyword>
<evidence type="ECO:0000313" key="4">
    <source>
        <dbReference type="EMBL" id="NWS50208.1"/>
    </source>
</evidence>
<dbReference type="PROSITE" id="PS50112">
    <property type="entry name" value="PAS"/>
    <property type="match status" value="1"/>
</dbReference>
<dbReference type="Gene3D" id="3.30.450.20">
    <property type="entry name" value="PAS domain"/>
    <property type="match status" value="1"/>
</dbReference>
<feature type="domain" description="PAS" evidence="3">
    <location>
        <begin position="12"/>
        <end position="59"/>
    </location>
</feature>
<accession>A0A7K5FZ83</accession>
<dbReference type="OrthoDB" id="71302at2759"/>
<feature type="region of interest" description="Disordered" evidence="1">
    <location>
        <begin position="360"/>
        <end position="415"/>
    </location>
</feature>
<dbReference type="AlphaFoldDB" id="A0A7K5FZ83"/>
<proteinExistence type="predicted"/>
<protein>
    <submittedName>
        <fullName evidence="4">ARNT protein</fullName>
    </submittedName>
</protein>
<feature type="region of interest" description="Disordered" evidence="1">
    <location>
        <begin position="204"/>
        <end position="238"/>
    </location>
</feature>
<dbReference type="InterPro" id="IPR000014">
    <property type="entry name" value="PAS"/>
</dbReference>
<evidence type="ECO:0000256" key="2">
    <source>
        <dbReference type="SAM" id="Phobius"/>
    </source>
</evidence>
<organism evidence="4 5">
    <name type="scientific">Probosciger aterrimus</name>
    <name type="common">Palm cockatoo</name>
    <dbReference type="NCBI Taxonomy" id="141839"/>
    <lineage>
        <taxon>Eukaryota</taxon>
        <taxon>Metazoa</taxon>
        <taxon>Chordata</taxon>
        <taxon>Craniata</taxon>
        <taxon>Vertebrata</taxon>
        <taxon>Euteleostomi</taxon>
        <taxon>Archelosauria</taxon>
        <taxon>Archosauria</taxon>
        <taxon>Dinosauria</taxon>
        <taxon>Saurischia</taxon>
        <taxon>Theropoda</taxon>
        <taxon>Coelurosauria</taxon>
        <taxon>Aves</taxon>
        <taxon>Neognathae</taxon>
        <taxon>Neoaves</taxon>
        <taxon>Telluraves</taxon>
        <taxon>Australaves</taxon>
        <taxon>Psittaciformes</taxon>
        <taxon>Cacatuidae</taxon>
        <taxon>Probosciger</taxon>
    </lineage>
</organism>
<dbReference type="CDD" id="cd00130">
    <property type="entry name" value="PAS"/>
    <property type="match status" value="1"/>
</dbReference>
<feature type="non-terminal residue" evidence="4">
    <location>
        <position position="1"/>
    </location>
</feature>
<feature type="transmembrane region" description="Helical" evidence="2">
    <location>
        <begin position="73"/>
        <end position="92"/>
    </location>
</feature>
<feature type="compositionally biased region" description="Polar residues" evidence="1">
    <location>
        <begin position="209"/>
        <end position="224"/>
    </location>
</feature>